<comment type="caution">
    <text evidence="12">The sequence shown here is derived from an EMBL/GenBank/DDBJ whole genome shotgun (WGS) entry which is preliminary data.</text>
</comment>
<dbReference type="PANTHER" id="PTHR45939">
    <property type="entry name" value="PEROXISOMAL MEMBRANE PROTEIN PMP34-RELATED"/>
    <property type="match status" value="1"/>
</dbReference>
<evidence type="ECO:0000313" key="13">
    <source>
        <dbReference type="Proteomes" id="UP001174691"/>
    </source>
</evidence>
<keyword evidence="7" id="KW-1133">Transmembrane helix</keyword>
<reference evidence="12" key="1">
    <citation type="submission" date="2022-07" db="EMBL/GenBank/DDBJ databases">
        <title>Fungi with potential for degradation of polypropylene.</title>
        <authorList>
            <person name="Gostincar C."/>
        </authorList>
    </citation>
    <scope>NUCLEOTIDE SEQUENCE</scope>
    <source>
        <strain evidence="12">EXF-13287</strain>
    </source>
</reference>
<feature type="repeat" description="Solcar" evidence="9">
    <location>
        <begin position="107"/>
        <end position="198"/>
    </location>
</feature>
<feature type="compositionally biased region" description="Basic and acidic residues" evidence="11">
    <location>
        <begin position="249"/>
        <end position="265"/>
    </location>
</feature>
<dbReference type="SUPFAM" id="SSF103506">
    <property type="entry name" value="Mitochondrial carrier"/>
    <property type="match status" value="1"/>
</dbReference>
<keyword evidence="5" id="KW-0677">Repeat</keyword>
<feature type="repeat" description="Solcar" evidence="9">
    <location>
        <begin position="7"/>
        <end position="98"/>
    </location>
</feature>
<evidence type="ECO:0000256" key="9">
    <source>
        <dbReference type="PROSITE-ProRule" id="PRU00282"/>
    </source>
</evidence>
<dbReference type="GO" id="GO:0016020">
    <property type="term" value="C:membrane"/>
    <property type="evidence" value="ECO:0007669"/>
    <property type="project" value="UniProtKB-SubCell"/>
</dbReference>
<name>A0AA38VG38_9PEZI</name>
<keyword evidence="13" id="KW-1185">Reference proteome</keyword>
<dbReference type="PANTHER" id="PTHR45939:SF2">
    <property type="entry name" value="CARRIER PROTEIN, PUTATIVE (AFU_ORTHOLOGUE AFUA_2G13870)-RELATED"/>
    <property type="match status" value="1"/>
</dbReference>
<accession>A0AA38VG38</accession>
<evidence type="ECO:0000256" key="4">
    <source>
        <dbReference type="ARBA" id="ARBA00022692"/>
    </source>
</evidence>
<evidence type="ECO:0000256" key="3">
    <source>
        <dbReference type="ARBA" id="ARBA00022448"/>
    </source>
</evidence>
<dbReference type="Proteomes" id="UP001174691">
    <property type="component" value="Unassembled WGS sequence"/>
</dbReference>
<evidence type="ECO:0000256" key="5">
    <source>
        <dbReference type="ARBA" id="ARBA00022737"/>
    </source>
</evidence>
<dbReference type="PROSITE" id="PS50920">
    <property type="entry name" value="SOLCAR"/>
    <property type="match status" value="3"/>
</dbReference>
<keyword evidence="6" id="KW-0496">Mitochondrion</keyword>
<gene>
    <name evidence="12" type="ORF">NKR19_g5642</name>
</gene>
<evidence type="ECO:0000256" key="7">
    <source>
        <dbReference type="ARBA" id="ARBA00022989"/>
    </source>
</evidence>
<dbReference type="AlphaFoldDB" id="A0AA38VG38"/>
<evidence type="ECO:0000256" key="10">
    <source>
        <dbReference type="RuleBase" id="RU000488"/>
    </source>
</evidence>
<keyword evidence="4 9" id="KW-0812">Transmembrane</keyword>
<evidence type="ECO:0000256" key="8">
    <source>
        <dbReference type="ARBA" id="ARBA00023136"/>
    </source>
</evidence>
<dbReference type="InterPro" id="IPR052217">
    <property type="entry name" value="Mito/Peroxisomal_Carrier"/>
</dbReference>
<evidence type="ECO:0000256" key="6">
    <source>
        <dbReference type="ARBA" id="ARBA00022792"/>
    </source>
</evidence>
<dbReference type="EMBL" id="JANBVN010000079">
    <property type="protein sequence ID" value="KAJ9149554.1"/>
    <property type="molecule type" value="Genomic_DNA"/>
</dbReference>
<feature type="repeat" description="Solcar" evidence="9">
    <location>
        <begin position="211"/>
        <end position="345"/>
    </location>
</feature>
<protein>
    <recommendedName>
        <fullName evidence="14">Mitochondrial carrier</fullName>
    </recommendedName>
</protein>
<keyword evidence="8 9" id="KW-0472">Membrane</keyword>
<dbReference type="GO" id="GO:0015217">
    <property type="term" value="F:ADP transmembrane transporter activity"/>
    <property type="evidence" value="ECO:0007669"/>
    <property type="project" value="TreeGrafter"/>
</dbReference>
<dbReference type="Pfam" id="PF00153">
    <property type="entry name" value="Mito_carr"/>
    <property type="match status" value="3"/>
</dbReference>
<comment type="similarity">
    <text evidence="2 10">Belongs to the mitochondrial carrier (TC 2.A.29) family.</text>
</comment>
<evidence type="ECO:0000256" key="2">
    <source>
        <dbReference type="ARBA" id="ARBA00006375"/>
    </source>
</evidence>
<dbReference type="InterPro" id="IPR018108">
    <property type="entry name" value="MCP_transmembrane"/>
</dbReference>
<dbReference type="InterPro" id="IPR023395">
    <property type="entry name" value="MCP_dom_sf"/>
</dbReference>
<evidence type="ECO:0008006" key="14">
    <source>
        <dbReference type="Google" id="ProtNLM"/>
    </source>
</evidence>
<proteinExistence type="inferred from homology"/>
<keyword evidence="6" id="KW-0999">Mitochondrion inner membrane</keyword>
<dbReference type="Gene3D" id="1.50.40.10">
    <property type="entry name" value="Mitochondrial carrier domain"/>
    <property type="match status" value="2"/>
</dbReference>
<feature type="region of interest" description="Disordered" evidence="11">
    <location>
        <begin position="243"/>
        <end position="265"/>
    </location>
</feature>
<sequence>MSSPSILPSLAHALSGSTGTAISTVATYPLDLVNTRLKVQRQLSPSSPSYTGILDAFRKIYATEGGLAALFVGLRADTAKSVVDSFLFFLFYNWFRARRLHGRRRHLNAAEELAIGAVAGAAARLFTTPVGNVVTRRQTASMVGGEAGRDGDKTFGEVLGEIRREKGVLGLWAGYSASLVLTLNPSITFFLQQTLTKRVLRNESWDSEESVGPGMTFVLAAASKAVATAVTYPFQIAKARVQVGPGKGKRPEDKGEGEEGYRLSDRTERLAKQENLLSEKTERLAAGAPKKSPSRKGSETIFGTVARIRREEGSGALYDGLQGELLKAFFSHGVTMVSKDVVHKLLFRLYFAILAYLNGHPQVLMALLRVKYAVASISDKLSVQSLREKGSHMWSQRKEAAETAKAAAGSALSSGKEAADTARVAAQSALNSSEGVVSNVKSAAEGALGSGKTILSDALENGQKKVFEK</sequence>
<comment type="subcellular location">
    <subcellularLocation>
        <location evidence="1">Membrane</location>
        <topology evidence="1">Multi-pass membrane protein</topology>
    </subcellularLocation>
</comment>
<evidence type="ECO:0000256" key="1">
    <source>
        <dbReference type="ARBA" id="ARBA00004141"/>
    </source>
</evidence>
<evidence type="ECO:0000256" key="11">
    <source>
        <dbReference type="SAM" id="MobiDB-lite"/>
    </source>
</evidence>
<evidence type="ECO:0000313" key="12">
    <source>
        <dbReference type="EMBL" id="KAJ9149554.1"/>
    </source>
</evidence>
<organism evidence="12 13">
    <name type="scientific">Coniochaeta hoffmannii</name>
    <dbReference type="NCBI Taxonomy" id="91930"/>
    <lineage>
        <taxon>Eukaryota</taxon>
        <taxon>Fungi</taxon>
        <taxon>Dikarya</taxon>
        <taxon>Ascomycota</taxon>
        <taxon>Pezizomycotina</taxon>
        <taxon>Sordariomycetes</taxon>
        <taxon>Sordariomycetidae</taxon>
        <taxon>Coniochaetales</taxon>
        <taxon>Coniochaetaceae</taxon>
        <taxon>Coniochaeta</taxon>
    </lineage>
</organism>
<keyword evidence="3 10" id="KW-0813">Transport</keyword>